<proteinExistence type="inferred from homology"/>
<reference evidence="6 7" key="2">
    <citation type="journal article" date="2020" name="Antonie Van Leeuwenhoek">
        <title>Phylogenomic characterisation of a novel corynebacterial species pathogenic to animals.</title>
        <authorList>
            <person name="Moller J."/>
            <person name="Musella L."/>
            <person name="Melnikov V."/>
            <person name="Geissdorfer W."/>
            <person name="Burkovski A."/>
            <person name="Sangal V."/>
        </authorList>
    </citation>
    <scope>NUCLEOTIDE SEQUENCE [LARGE SCALE GENOMIC DNA]</scope>
    <source>
        <strain evidence="6 7">PO100/5</strain>
    </source>
</reference>
<dbReference type="InterPro" id="IPR036390">
    <property type="entry name" value="WH_DNA-bd_sf"/>
</dbReference>
<keyword evidence="7" id="KW-1185">Reference proteome</keyword>
<dbReference type="OrthoDB" id="3252676at2"/>
<dbReference type="Pfam" id="PF03466">
    <property type="entry name" value="LysR_substrate"/>
    <property type="match status" value="1"/>
</dbReference>
<reference evidence="6 7" key="3">
    <citation type="journal article" date="2020" name="Int. J. Syst. Evol. Microbiol.">
        <title>Corynebacterium silvaticum sp. nov., a unique group of NTTB corynebacteria in wild boar and roe deer.</title>
        <authorList>
            <person name="Dangel A."/>
            <person name="Berger A."/>
            <person name="Rau J."/>
            <person name="Eisenberg T."/>
            <person name="Kampfer P."/>
            <person name="Margos G."/>
            <person name="Contzen M."/>
            <person name="Busse H.J."/>
            <person name="Konrad R."/>
            <person name="Peters M."/>
            <person name="Sting R."/>
            <person name="Sing A."/>
        </authorList>
    </citation>
    <scope>NUCLEOTIDE SEQUENCE [LARGE SCALE GENOMIC DNA]</scope>
    <source>
        <strain evidence="6 7">PO100/5</strain>
    </source>
</reference>
<evidence type="ECO:0000256" key="5">
    <source>
        <dbReference type="ARBA" id="ARBA00023163"/>
    </source>
</evidence>
<dbReference type="AlphaFoldDB" id="A0A7Y4LGQ2"/>
<dbReference type="EMBL" id="CP021417">
    <property type="protein sequence ID" value="ARU46008.1"/>
    <property type="molecule type" value="Genomic_DNA"/>
</dbReference>
<evidence type="ECO:0000313" key="6">
    <source>
        <dbReference type="EMBL" id="ARU46008.1"/>
    </source>
</evidence>
<keyword evidence="3" id="KW-0238">DNA-binding</keyword>
<dbReference type="GO" id="GO:0003700">
    <property type="term" value="F:DNA-binding transcription factor activity"/>
    <property type="evidence" value="ECO:0007669"/>
    <property type="project" value="InterPro"/>
</dbReference>
<evidence type="ECO:0000256" key="2">
    <source>
        <dbReference type="ARBA" id="ARBA00023015"/>
    </source>
</evidence>
<dbReference type="SUPFAM" id="SSF46785">
    <property type="entry name" value="Winged helix' DNA-binding domain"/>
    <property type="match status" value="1"/>
</dbReference>
<dbReference type="InterPro" id="IPR050176">
    <property type="entry name" value="LTTR"/>
</dbReference>
<gene>
    <name evidence="6" type="ORF">CBE74_05325</name>
</gene>
<evidence type="ECO:0000256" key="1">
    <source>
        <dbReference type="ARBA" id="ARBA00009437"/>
    </source>
</evidence>
<dbReference type="Proteomes" id="UP000195652">
    <property type="component" value="Chromosome"/>
</dbReference>
<evidence type="ECO:0000313" key="7">
    <source>
        <dbReference type="Proteomes" id="UP000195652"/>
    </source>
</evidence>
<dbReference type="NCBIfam" id="NF002964">
    <property type="entry name" value="PRK03635.1"/>
    <property type="match status" value="1"/>
</dbReference>
<dbReference type="PANTHER" id="PTHR30579">
    <property type="entry name" value="TRANSCRIPTIONAL REGULATOR"/>
    <property type="match status" value="1"/>
</dbReference>
<dbReference type="SUPFAM" id="SSF53850">
    <property type="entry name" value="Periplasmic binding protein-like II"/>
    <property type="match status" value="1"/>
</dbReference>
<protein>
    <submittedName>
        <fullName evidence="6">LysR family transcriptional regulator ArgP</fullName>
    </submittedName>
</protein>
<dbReference type="InterPro" id="IPR000847">
    <property type="entry name" value="LysR_HTH_N"/>
</dbReference>
<accession>A0A7Y4LGQ2</accession>
<dbReference type="GeneID" id="75007681"/>
<dbReference type="GO" id="GO:0003677">
    <property type="term" value="F:DNA binding"/>
    <property type="evidence" value="ECO:0007669"/>
    <property type="project" value="UniProtKB-KW"/>
</dbReference>
<name>A0A7Y4LGQ2_9CORY</name>
<dbReference type="Gene3D" id="3.40.190.290">
    <property type="match status" value="1"/>
</dbReference>
<keyword evidence="5" id="KW-0804">Transcription</keyword>
<dbReference type="PANTHER" id="PTHR30579:SF2">
    <property type="entry name" value="HTH-TYPE TRANSCRIPTIONAL REGULATOR ARGP"/>
    <property type="match status" value="1"/>
</dbReference>
<dbReference type="KEGG" id="csil:CBE74_05325"/>
<dbReference type="InterPro" id="IPR005119">
    <property type="entry name" value="LysR_subst-bd"/>
</dbReference>
<reference evidence="6 7" key="4">
    <citation type="journal article" date="2020" name="PLoS ONE">
        <title>Taxonomic classification of strain PO100/5 shows a broader geographic distribution and genetic markers of the recently described Corynebacterium silvaticum.</title>
        <authorList>
            <person name="Viana M.V.C."/>
            <person name="Profeta R."/>
            <person name="da Silva A.L."/>
            <person name="Hurtado R."/>
            <person name="Cerqueira J.C."/>
            <person name="Ribeiro B.F.S."/>
            <person name="Almeida M.O."/>
            <person name="Morais-Rodrigues F."/>
            <person name="Soares S.C."/>
            <person name="Oliveira M."/>
            <person name="Tavares L."/>
            <person name="Figueiredo H."/>
            <person name="Wattam A.R."/>
            <person name="Barh D."/>
            <person name="Ghosh P."/>
            <person name="Silva A."/>
            <person name="Azevedo V."/>
        </authorList>
    </citation>
    <scope>NUCLEOTIDE SEQUENCE [LARGE SCALE GENOMIC DNA]</scope>
    <source>
        <strain evidence="6 7">PO100/5</strain>
    </source>
</reference>
<keyword evidence="2" id="KW-0805">Transcription regulation</keyword>
<keyword evidence="4" id="KW-0010">Activator</keyword>
<dbReference type="RefSeq" id="WP_087453830.1">
    <property type="nucleotide sequence ID" value="NZ_CP021417.2"/>
</dbReference>
<dbReference type="InterPro" id="IPR036388">
    <property type="entry name" value="WH-like_DNA-bd_sf"/>
</dbReference>
<evidence type="ECO:0000256" key="4">
    <source>
        <dbReference type="ARBA" id="ARBA00023159"/>
    </source>
</evidence>
<dbReference type="NCBIfam" id="TIGR03298">
    <property type="entry name" value="argP"/>
    <property type="match status" value="1"/>
</dbReference>
<comment type="similarity">
    <text evidence="1">Belongs to the LysR transcriptional regulatory family.</text>
</comment>
<sequence length="296" mass="32760">MNPLHLQTLSAIIDEGSFEDAASILGVSPSAVSQRIKALEKDIGRVVIRRTSPPTPTDAGEILLQTARRMELLQAEANAQLHERIDRVPLTVAVNADSLSEWFKPVLADVARWDSATLHVRVDDEAYSLDLLKRGDVLGAVTGEAKAASGCESIALGAFHYVSVANPWLLDRYTHQDGTVDWNTMPVLRFGPRDALQDKDLERRLCQVPRRRRVSEIPSAEAFFEAARVGLGWALLPESQATPLLESGEVVMLDSTVFEVPLYWQRWRLESPSLDRLTESVISAASQVLRPMSRTA</sequence>
<dbReference type="InterPro" id="IPR017685">
    <property type="entry name" value="ArgP"/>
</dbReference>
<dbReference type="PROSITE" id="PS50931">
    <property type="entry name" value="HTH_LYSR"/>
    <property type="match status" value="1"/>
</dbReference>
<organism evidence="6 7">
    <name type="scientific">Corynebacterium silvaticum</name>
    <dbReference type="NCBI Taxonomy" id="2320431"/>
    <lineage>
        <taxon>Bacteria</taxon>
        <taxon>Bacillati</taxon>
        <taxon>Actinomycetota</taxon>
        <taxon>Actinomycetes</taxon>
        <taxon>Mycobacteriales</taxon>
        <taxon>Corynebacteriaceae</taxon>
        <taxon>Corynebacterium</taxon>
    </lineage>
</organism>
<dbReference type="Gene3D" id="1.10.10.10">
    <property type="entry name" value="Winged helix-like DNA-binding domain superfamily/Winged helix DNA-binding domain"/>
    <property type="match status" value="1"/>
</dbReference>
<evidence type="ECO:0000256" key="3">
    <source>
        <dbReference type="ARBA" id="ARBA00023125"/>
    </source>
</evidence>
<dbReference type="Pfam" id="PF00126">
    <property type="entry name" value="HTH_1"/>
    <property type="match status" value="1"/>
</dbReference>
<reference evidence="6 7" key="1">
    <citation type="journal article" date="2014" name="BMC Vet. Res.">
        <title>First report of Corynebacterium pseudotuberculosis from caseous lymphadenitis lesions in Black Alentejano pig (Sus scrofa domesticus).</title>
        <authorList>
            <person name="Oliveira M."/>
            <person name="Barroco C."/>
            <person name="Mottola C."/>
            <person name="Santos R."/>
            <person name="Lemsaddek A."/>
            <person name="Tavares L."/>
            <person name="Semedo-Lemsaddek T."/>
        </authorList>
    </citation>
    <scope>NUCLEOTIDE SEQUENCE [LARGE SCALE GENOMIC DNA]</scope>
    <source>
        <strain evidence="6 7">PO100/5</strain>
    </source>
</reference>